<evidence type="ECO:0000313" key="2">
    <source>
        <dbReference type="EMBL" id="MWK56039.1"/>
    </source>
</evidence>
<dbReference type="EMBL" id="WTFN01000016">
    <property type="protein sequence ID" value="MWK56039.1"/>
    <property type="molecule type" value="Genomic_DNA"/>
</dbReference>
<dbReference type="Pfam" id="PF06568">
    <property type="entry name" value="YjiS-like"/>
    <property type="match status" value="1"/>
</dbReference>
<name>A0A7X3H7M2_9GAMM</name>
<comment type="caution">
    <text evidence="2">The sequence shown here is derived from an EMBL/GenBank/DDBJ whole genome shotgun (WGS) entry which is preliminary data.</text>
</comment>
<dbReference type="Proteomes" id="UP000461288">
    <property type="component" value="Unassembled WGS sequence"/>
</dbReference>
<dbReference type="AlphaFoldDB" id="A0A7X3H7M2"/>
<evidence type="ECO:0000313" key="3">
    <source>
        <dbReference type="Proteomes" id="UP000461288"/>
    </source>
</evidence>
<organism evidence="2 3">
    <name type="scientific">Metapseudomonas otitidis</name>
    <dbReference type="NCBI Taxonomy" id="319939"/>
    <lineage>
        <taxon>Bacteria</taxon>
        <taxon>Pseudomonadati</taxon>
        <taxon>Pseudomonadota</taxon>
        <taxon>Gammaproteobacteria</taxon>
        <taxon>Pseudomonadales</taxon>
        <taxon>Pseudomonadaceae</taxon>
        <taxon>Metapseudomonas</taxon>
    </lineage>
</organism>
<evidence type="ECO:0000259" key="1">
    <source>
        <dbReference type="Pfam" id="PF06568"/>
    </source>
</evidence>
<accession>A0A7X3H7M2</accession>
<protein>
    <submittedName>
        <fullName evidence="2">DUF1127 domain-containing protein</fullName>
    </submittedName>
</protein>
<sequence length="76" mass="8664">MSGLSDVRLTLHPQELMQASERAPASVRLPGSPWQRFWLRLATRKALLELDEHALKDIGLTRSQALEEGLKPFWRG</sequence>
<dbReference type="InterPro" id="IPR009506">
    <property type="entry name" value="YjiS-like"/>
</dbReference>
<dbReference type="RefSeq" id="WP_160480504.1">
    <property type="nucleotide sequence ID" value="NZ_BQHX01000007.1"/>
</dbReference>
<reference evidence="2 3" key="1">
    <citation type="submission" date="2019-12" db="EMBL/GenBank/DDBJ databases">
        <title>Draft genome sequence of Pseudomonas otitidis recovered from a chicken carcass.</title>
        <authorList>
            <person name="Vieira T.R."/>
            <person name="Oliviera E.F.C."/>
            <person name="Silva N.M.V."/>
            <person name="Sambrano G.E."/>
            <person name="Cibulski S.P."/>
            <person name="Cardoso M.R.I."/>
        </authorList>
    </citation>
    <scope>NUCLEOTIDE SEQUENCE [LARGE SCALE GENOMIC DNA]</scope>
    <source>
        <strain evidence="2 3">25_K</strain>
    </source>
</reference>
<gene>
    <name evidence="2" type="ORF">GO594_08640</name>
</gene>
<proteinExistence type="predicted"/>
<feature type="domain" description="YjiS-like" evidence="1">
    <location>
        <begin position="34"/>
        <end position="65"/>
    </location>
</feature>